<dbReference type="InterPro" id="IPR043128">
    <property type="entry name" value="Rev_trsase/Diguanyl_cyclase"/>
</dbReference>
<proteinExistence type="predicted"/>
<accession>A0AAW2U847</accession>
<dbReference type="InterPro" id="IPR053134">
    <property type="entry name" value="RNA-dir_DNA_polymerase"/>
</dbReference>
<dbReference type="InterPro" id="IPR000477">
    <property type="entry name" value="RT_dom"/>
</dbReference>
<protein>
    <recommendedName>
        <fullName evidence="1">Reverse transcriptase domain-containing protein</fullName>
    </recommendedName>
</protein>
<gene>
    <name evidence="2" type="ORF">Sradi_1551300</name>
</gene>
<reference evidence="2" key="2">
    <citation type="journal article" date="2024" name="Plant">
        <title>Genomic evolution and insights into agronomic trait innovations of Sesamum species.</title>
        <authorList>
            <person name="Miao H."/>
            <person name="Wang L."/>
            <person name="Qu L."/>
            <person name="Liu H."/>
            <person name="Sun Y."/>
            <person name="Le M."/>
            <person name="Wang Q."/>
            <person name="Wei S."/>
            <person name="Zheng Y."/>
            <person name="Lin W."/>
            <person name="Duan Y."/>
            <person name="Cao H."/>
            <person name="Xiong S."/>
            <person name="Wang X."/>
            <person name="Wei L."/>
            <person name="Li C."/>
            <person name="Ma Q."/>
            <person name="Ju M."/>
            <person name="Zhao R."/>
            <person name="Li G."/>
            <person name="Mu C."/>
            <person name="Tian Q."/>
            <person name="Mei H."/>
            <person name="Zhang T."/>
            <person name="Gao T."/>
            <person name="Zhang H."/>
        </authorList>
    </citation>
    <scope>NUCLEOTIDE SEQUENCE</scope>
    <source>
        <strain evidence="2">G02</strain>
    </source>
</reference>
<feature type="domain" description="Reverse transcriptase" evidence="1">
    <location>
        <begin position="15"/>
        <end position="125"/>
    </location>
</feature>
<organism evidence="2">
    <name type="scientific">Sesamum radiatum</name>
    <name type="common">Black benniseed</name>
    <dbReference type="NCBI Taxonomy" id="300843"/>
    <lineage>
        <taxon>Eukaryota</taxon>
        <taxon>Viridiplantae</taxon>
        <taxon>Streptophyta</taxon>
        <taxon>Embryophyta</taxon>
        <taxon>Tracheophyta</taxon>
        <taxon>Spermatophyta</taxon>
        <taxon>Magnoliopsida</taxon>
        <taxon>eudicotyledons</taxon>
        <taxon>Gunneridae</taxon>
        <taxon>Pentapetalae</taxon>
        <taxon>asterids</taxon>
        <taxon>lamiids</taxon>
        <taxon>Lamiales</taxon>
        <taxon>Pedaliaceae</taxon>
        <taxon>Sesamum</taxon>
    </lineage>
</organism>
<dbReference type="EMBL" id="JACGWJ010000006">
    <property type="protein sequence ID" value="KAL0413496.1"/>
    <property type="molecule type" value="Genomic_DNA"/>
</dbReference>
<dbReference type="PANTHER" id="PTHR24559">
    <property type="entry name" value="TRANSPOSON TY3-I GAG-POL POLYPROTEIN"/>
    <property type="match status" value="1"/>
</dbReference>
<sequence length="145" mass="16611">MSKDDFPLPIAELMINATTGHEALSFMDGSSGYNQIRMAAADEELTAFRTPKGIYCYRVMHFGLKNDGATYQRAMQRMFDDMLHKNVECYVDDLVVKSKKRGDHLFDLRKVFKHLRRYQLKMNPSNVPLELPPGNFLDSSSASRV</sequence>
<dbReference type="AlphaFoldDB" id="A0AAW2U847"/>
<dbReference type="Gene3D" id="3.30.70.270">
    <property type="match status" value="1"/>
</dbReference>
<dbReference type="InterPro" id="IPR043502">
    <property type="entry name" value="DNA/RNA_pol_sf"/>
</dbReference>
<dbReference type="SUPFAM" id="SSF56672">
    <property type="entry name" value="DNA/RNA polymerases"/>
    <property type="match status" value="1"/>
</dbReference>
<dbReference type="Pfam" id="PF00078">
    <property type="entry name" value="RVT_1"/>
    <property type="match status" value="1"/>
</dbReference>
<dbReference type="PANTHER" id="PTHR24559:SF439">
    <property type="entry name" value="RETROTRANSPOSON, UNCLASSIFIED-LIKE PROTEIN"/>
    <property type="match status" value="1"/>
</dbReference>
<evidence type="ECO:0000313" key="2">
    <source>
        <dbReference type="EMBL" id="KAL0413496.1"/>
    </source>
</evidence>
<evidence type="ECO:0000259" key="1">
    <source>
        <dbReference type="Pfam" id="PF00078"/>
    </source>
</evidence>
<dbReference type="Gene3D" id="3.10.10.10">
    <property type="entry name" value="HIV Type 1 Reverse Transcriptase, subunit A, domain 1"/>
    <property type="match status" value="1"/>
</dbReference>
<dbReference type="CDD" id="cd01647">
    <property type="entry name" value="RT_LTR"/>
    <property type="match status" value="1"/>
</dbReference>
<reference evidence="2" key="1">
    <citation type="submission" date="2020-06" db="EMBL/GenBank/DDBJ databases">
        <authorList>
            <person name="Li T."/>
            <person name="Hu X."/>
            <person name="Zhang T."/>
            <person name="Song X."/>
            <person name="Zhang H."/>
            <person name="Dai N."/>
            <person name="Sheng W."/>
            <person name="Hou X."/>
            <person name="Wei L."/>
        </authorList>
    </citation>
    <scope>NUCLEOTIDE SEQUENCE</scope>
    <source>
        <strain evidence="2">G02</strain>
        <tissue evidence="2">Leaf</tissue>
    </source>
</reference>
<name>A0AAW2U847_SESRA</name>
<comment type="caution">
    <text evidence="2">The sequence shown here is derived from an EMBL/GenBank/DDBJ whole genome shotgun (WGS) entry which is preliminary data.</text>
</comment>